<name>A0A1V0M6E1_PSEAI</name>
<accession>A0A1V0M6E1</accession>
<geneLocation type="plasmid" evidence="1">
    <name>pJB37</name>
</geneLocation>
<dbReference type="GeneID" id="93444910"/>
<organism evidence="1">
    <name type="scientific">Pseudomonas aeruginosa</name>
    <dbReference type="NCBI Taxonomy" id="287"/>
    <lineage>
        <taxon>Bacteria</taxon>
        <taxon>Pseudomonadati</taxon>
        <taxon>Pseudomonadota</taxon>
        <taxon>Gammaproteobacteria</taxon>
        <taxon>Pseudomonadales</taxon>
        <taxon>Pseudomonadaceae</taxon>
        <taxon>Pseudomonas</taxon>
    </lineage>
</organism>
<dbReference type="EMBL" id="KY494864">
    <property type="protein sequence ID" value="ARD70465.1"/>
    <property type="molecule type" value="Genomic_DNA"/>
</dbReference>
<reference evidence="1" key="1">
    <citation type="submission" date="2017-01" db="EMBL/GenBank/DDBJ databases">
        <title>Complete nucleotide sequence of an IncP-2 blaVIM-2-harboring megaplasmid from Pseudomonas aeruginosa.</title>
        <authorList>
            <person name="Botelho J."/>
            <person name="Grosso F."/>
            <person name="Mabrouk A."/>
            <person name="Peixe L."/>
        </authorList>
    </citation>
    <scope>NUCLEOTIDE SEQUENCE</scope>
    <source>
        <strain evidence="1">FFUP_PS_37</strain>
        <plasmid evidence="1">pJB37</plasmid>
    </source>
</reference>
<proteinExistence type="predicted"/>
<dbReference type="RefSeq" id="WP_010792825.1">
    <property type="nucleotide sequence ID" value="NZ_BSAL01000001.1"/>
</dbReference>
<sequence>MAAKQEKSIAFEAGRQAYHCGVPLEQSALRKLRIGSSQYEDYVDGYDSAKAATSKRQQ</sequence>
<keyword evidence="1" id="KW-0614">Plasmid</keyword>
<dbReference type="AlphaFoldDB" id="A0A1V0M6E1"/>
<protein>
    <submittedName>
        <fullName evidence="1">Uncharacterized protein</fullName>
    </submittedName>
</protein>
<evidence type="ECO:0000313" key="1">
    <source>
        <dbReference type="EMBL" id="ARD70465.1"/>
    </source>
</evidence>